<evidence type="ECO:0000313" key="1">
    <source>
        <dbReference type="EMBL" id="MDQ0209071.1"/>
    </source>
</evidence>
<dbReference type="RefSeq" id="WP_306985649.1">
    <property type="nucleotide sequence ID" value="NZ_JAUSUA010000008.1"/>
</dbReference>
<accession>A0ABT9YNK6</accession>
<evidence type="ECO:0000313" key="2">
    <source>
        <dbReference type="Proteomes" id="UP001225034"/>
    </source>
</evidence>
<reference evidence="1 2" key="1">
    <citation type="submission" date="2023-07" db="EMBL/GenBank/DDBJ databases">
        <title>Genomic Encyclopedia of Type Strains, Phase IV (KMG-IV): sequencing the most valuable type-strain genomes for metagenomic binning, comparative biology and taxonomic classification.</title>
        <authorList>
            <person name="Goeker M."/>
        </authorList>
    </citation>
    <scope>NUCLEOTIDE SEQUENCE [LARGE SCALE GENOMIC DNA]</scope>
    <source>
        <strain evidence="1 2">DSM 19154</strain>
    </source>
</reference>
<proteinExistence type="predicted"/>
<organism evidence="1 2">
    <name type="scientific">Alkalicoccobacillus murimartini</name>
    <dbReference type="NCBI Taxonomy" id="171685"/>
    <lineage>
        <taxon>Bacteria</taxon>
        <taxon>Bacillati</taxon>
        <taxon>Bacillota</taxon>
        <taxon>Bacilli</taxon>
        <taxon>Bacillales</taxon>
        <taxon>Bacillaceae</taxon>
        <taxon>Alkalicoccobacillus</taxon>
    </lineage>
</organism>
<protein>
    <submittedName>
        <fullName evidence="1">Uncharacterized protein</fullName>
    </submittedName>
</protein>
<dbReference type="Proteomes" id="UP001225034">
    <property type="component" value="Unassembled WGS sequence"/>
</dbReference>
<dbReference type="EMBL" id="JAUSUA010000008">
    <property type="protein sequence ID" value="MDQ0209071.1"/>
    <property type="molecule type" value="Genomic_DNA"/>
</dbReference>
<sequence>MDVDGSTDIRSAVPNGIERVDTSFEDDIATVQFTIDEEFYSEENHIVFERGMQLLALDFKADELHLVNETEKVRSVFPLLGEG</sequence>
<comment type="caution">
    <text evidence="1">The sequence shown here is derived from an EMBL/GenBank/DDBJ whole genome shotgun (WGS) entry which is preliminary data.</text>
</comment>
<gene>
    <name evidence="1" type="ORF">J2S05_003906</name>
</gene>
<name>A0ABT9YNK6_9BACI</name>
<keyword evidence="2" id="KW-1185">Reference proteome</keyword>